<accession>Q0BY68</accession>
<keyword evidence="2" id="KW-1185">Reference proteome</keyword>
<dbReference type="KEGG" id="hne:HNE_2897"/>
<gene>
    <name evidence="1" type="ordered locus">HNE_2897</name>
</gene>
<reference evidence="1 2" key="1">
    <citation type="journal article" date="2006" name="J. Bacteriol.">
        <title>Comparative genomic evidence for a close relationship between the dimorphic prosthecate bacteria Hyphomonas neptunium and Caulobacter crescentus.</title>
        <authorList>
            <person name="Badger J.H."/>
            <person name="Hoover T.R."/>
            <person name="Brun Y.V."/>
            <person name="Weiner R.M."/>
            <person name="Laub M.T."/>
            <person name="Alexandre G."/>
            <person name="Mrazek J."/>
            <person name="Ren Q."/>
            <person name="Paulsen I.T."/>
            <person name="Nelson K.E."/>
            <person name="Khouri H.M."/>
            <person name="Radune D."/>
            <person name="Sosa J."/>
            <person name="Dodson R.J."/>
            <person name="Sullivan S.A."/>
            <person name="Rosovitz M.J."/>
            <person name="Madupu R."/>
            <person name="Brinkac L.M."/>
            <person name="Durkin A.S."/>
            <person name="Daugherty S.C."/>
            <person name="Kothari S.P."/>
            <person name="Giglio M.G."/>
            <person name="Zhou L."/>
            <person name="Haft D.H."/>
            <person name="Selengut J.D."/>
            <person name="Davidsen T.M."/>
            <person name="Yang Q."/>
            <person name="Zafar N."/>
            <person name="Ward N.L."/>
        </authorList>
    </citation>
    <scope>NUCLEOTIDE SEQUENCE [LARGE SCALE GENOMIC DNA]</scope>
    <source>
        <strain evidence="1 2">ATCC 15444</strain>
    </source>
</reference>
<dbReference type="eggNOG" id="ENOG50323EW">
    <property type="taxonomic scope" value="Bacteria"/>
</dbReference>
<evidence type="ECO:0000313" key="2">
    <source>
        <dbReference type="Proteomes" id="UP000001959"/>
    </source>
</evidence>
<dbReference type="Proteomes" id="UP000001959">
    <property type="component" value="Chromosome"/>
</dbReference>
<sequence length="209" mass="23632">MRIKLGKAALSAPDARLCAWIASHYAAPRPINVHFDVIHHGALPRLNIIFDRRGDGASFQKKDGMGFNTRKQKRVLKAARELGVLDHLDTALQDKTLVIFTEFENAVREEAAAAITEADVEAIRSVMPGPAVWLVSRIFGCAIVFFETTSEMKSSAGKRAQEAWRQALQSKSSDYDACRYFDTEPMQVHFDSRENFEKTYNGNWRAYYN</sequence>
<dbReference type="HOGENOM" id="CLU_1174019_0_0_5"/>
<name>Q0BY68_HYPNA</name>
<organism evidence="1 2">
    <name type="scientific">Hyphomonas neptunium (strain ATCC 15444)</name>
    <dbReference type="NCBI Taxonomy" id="228405"/>
    <lineage>
        <taxon>Bacteria</taxon>
        <taxon>Pseudomonadati</taxon>
        <taxon>Pseudomonadota</taxon>
        <taxon>Alphaproteobacteria</taxon>
        <taxon>Hyphomonadales</taxon>
        <taxon>Hyphomonadaceae</taxon>
        <taxon>Hyphomonas</taxon>
    </lineage>
</organism>
<evidence type="ECO:0000313" key="1">
    <source>
        <dbReference type="EMBL" id="ABI76963.1"/>
    </source>
</evidence>
<protein>
    <submittedName>
        <fullName evidence="1">Uncharacterized protein</fullName>
    </submittedName>
</protein>
<dbReference type="EMBL" id="CP000158">
    <property type="protein sequence ID" value="ABI76963.1"/>
    <property type="molecule type" value="Genomic_DNA"/>
</dbReference>
<dbReference type="AlphaFoldDB" id="Q0BY68"/>
<proteinExistence type="predicted"/>
<dbReference type="STRING" id="228405.HNE_2897"/>